<dbReference type="Proteomes" id="UP000886749">
    <property type="component" value="Unassembled WGS sequence"/>
</dbReference>
<accession>A0A9D1AHM3</accession>
<proteinExistence type="inferred from homology"/>
<evidence type="ECO:0000256" key="1">
    <source>
        <dbReference type="ARBA" id="ARBA00023118"/>
    </source>
</evidence>
<dbReference type="GO" id="GO:0003723">
    <property type="term" value="F:RNA binding"/>
    <property type="evidence" value="ECO:0007669"/>
    <property type="project" value="UniProtKB-UniRule"/>
</dbReference>
<keyword evidence="2" id="KW-0694">RNA-binding</keyword>
<dbReference type="InterPro" id="IPR021124">
    <property type="entry name" value="CRISPR-assoc_prot_Cas5"/>
</dbReference>
<dbReference type="CDD" id="cd09651">
    <property type="entry name" value="Cas5_I-C"/>
    <property type="match status" value="1"/>
</dbReference>
<dbReference type="GO" id="GO:0004519">
    <property type="term" value="F:endonuclease activity"/>
    <property type="evidence" value="ECO:0007669"/>
    <property type="project" value="UniProtKB-UniRule"/>
</dbReference>
<reference evidence="3" key="2">
    <citation type="journal article" date="2021" name="PeerJ">
        <title>Extensive microbial diversity within the chicken gut microbiome revealed by metagenomics and culture.</title>
        <authorList>
            <person name="Gilroy R."/>
            <person name="Ravi A."/>
            <person name="Getino M."/>
            <person name="Pursley I."/>
            <person name="Horton D.L."/>
            <person name="Alikhan N.F."/>
            <person name="Baker D."/>
            <person name="Gharbi K."/>
            <person name="Hall N."/>
            <person name="Watson M."/>
            <person name="Adriaenssens E.M."/>
            <person name="Foster-Nyarko E."/>
            <person name="Jarju S."/>
            <person name="Secka A."/>
            <person name="Antonio M."/>
            <person name="Oren A."/>
            <person name="Chaudhuri R.R."/>
            <person name="La Ragione R."/>
            <person name="Hildebrand F."/>
            <person name="Pallen M.J."/>
        </authorList>
    </citation>
    <scope>NUCLEOTIDE SEQUENCE</scope>
    <source>
        <strain evidence="3">CHK184-25365</strain>
    </source>
</reference>
<dbReference type="Pfam" id="PF09704">
    <property type="entry name" value="Cas_Cas5d"/>
    <property type="match status" value="1"/>
</dbReference>
<keyword evidence="2" id="KW-0378">Hydrolase</keyword>
<dbReference type="Gene3D" id="3.30.70.2660">
    <property type="match status" value="1"/>
</dbReference>
<evidence type="ECO:0000313" key="3">
    <source>
        <dbReference type="EMBL" id="HIR40597.1"/>
    </source>
</evidence>
<keyword evidence="2" id="KW-0540">Nuclease</keyword>
<organism evidence="3 4">
    <name type="scientific">Candidatus Egerieicola pullicola</name>
    <dbReference type="NCBI Taxonomy" id="2840775"/>
    <lineage>
        <taxon>Bacteria</taxon>
        <taxon>Bacillati</taxon>
        <taxon>Bacillota</taxon>
        <taxon>Clostridia</taxon>
        <taxon>Eubacteriales</taxon>
        <taxon>Oscillospiraceae</taxon>
        <taxon>Oscillospiraceae incertae sedis</taxon>
        <taxon>Candidatus Egerieicola</taxon>
    </lineage>
</organism>
<sequence length="216" mass="24800">MSIRMKVWGDYACFTRPEMKSERVSYDILTPSAARGIVESIFWHPGMKWIIDAIYVQKPIQFTNIRRNEVSEKISCNTVRSAAKSGKPLSLFTSQCIQQRATTALRNVEYIIEAHFDMTDRAAPGDNPGKFQEMFTRRLKKGQCYRQPVLGCREFSAFFSPCEEIPPCPPELKGTRDLGYLLYDLDYSDPANIHPLYFRAVLVDGKLDLREVEIKS</sequence>
<comment type="caution">
    <text evidence="3">The sequence shown here is derived from an EMBL/GenBank/DDBJ whole genome shotgun (WGS) entry which is preliminary data.</text>
</comment>
<dbReference type="NCBIfam" id="TIGR02593">
    <property type="entry name" value="CRISPR_cas5"/>
    <property type="match status" value="1"/>
</dbReference>
<comment type="similarity">
    <text evidence="2">Belongs to the CRISPR-associated protein Cas5 family. Subtype I-C/Dvulg subfamily.</text>
</comment>
<evidence type="ECO:0000313" key="4">
    <source>
        <dbReference type="Proteomes" id="UP000886749"/>
    </source>
</evidence>
<dbReference type="AlphaFoldDB" id="A0A9D1AHM3"/>
<name>A0A9D1AHM3_9FIRM</name>
<dbReference type="GO" id="GO:0043571">
    <property type="term" value="P:maintenance of CRISPR repeat elements"/>
    <property type="evidence" value="ECO:0007669"/>
    <property type="project" value="UniProtKB-UniRule"/>
</dbReference>
<dbReference type="EC" id="3.1.-.-" evidence="2"/>
<comment type="function">
    <text evidence="2">CRISPR (clustered regularly interspaced short palindromic repeat) is an adaptive immune system that provides protection against mobile genetic elements (viruses, transposable elements and conjugative plasmids). CRISPR clusters contain spacers, sequences complementary to antecedent mobile elements, and target invading nucleic acids. CRISPR clusters are transcribed and processed into CRISPR RNA (crRNA).</text>
</comment>
<dbReference type="InterPro" id="IPR013422">
    <property type="entry name" value="CRISPR-assoc_prot_Cas5_N"/>
</dbReference>
<dbReference type="NCBIfam" id="TIGR01876">
    <property type="entry name" value="cas_Cas5d"/>
    <property type="match status" value="1"/>
</dbReference>
<gene>
    <name evidence="3" type="primary">cas5c</name>
    <name evidence="3" type="ORF">IAB36_02080</name>
</gene>
<dbReference type="GO" id="GO:0051607">
    <property type="term" value="P:defense response to virus"/>
    <property type="evidence" value="ECO:0007669"/>
    <property type="project" value="UniProtKB-UniRule"/>
</dbReference>
<dbReference type="EMBL" id="DVGY01000051">
    <property type="protein sequence ID" value="HIR40597.1"/>
    <property type="molecule type" value="Genomic_DNA"/>
</dbReference>
<reference evidence="3" key="1">
    <citation type="submission" date="2020-10" db="EMBL/GenBank/DDBJ databases">
        <authorList>
            <person name="Gilroy R."/>
        </authorList>
    </citation>
    <scope>NUCLEOTIDE SEQUENCE</scope>
    <source>
        <strain evidence="3">CHK184-25365</strain>
    </source>
</reference>
<keyword evidence="1 2" id="KW-0051">Antiviral defense</keyword>
<protein>
    <recommendedName>
        <fullName evidence="2">pre-crRNA processing endonuclease</fullName>
        <ecNumber evidence="2">3.1.-.-</ecNumber>
    </recommendedName>
</protein>
<dbReference type="PIRSF" id="PIRSF029950">
    <property type="entry name" value="Cas_CT1134"/>
    <property type="match status" value="1"/>
</dbReference>
<dbReference type="InterPro" id="IPR010155">
    <property type="entry name" value="CRISPR-assoc_prot_Cas5d"/>
</dbReference>
<dbReference type="GO" id="GO:0016787">
    <property type="term" value="F:hydrolase activity"/>
    <property type="evidence" value="ECO:0007669"/>
    <property type="project" value="UniProtKB-KW"/>
</dbReference>
<keyword evidence="2" id="KW-0255">Endonuclease</keyword>
<evidence type="ECO:0000256" key="2">
    <source>
        <dbReference type="PIRNR" id="PIRNR029950"/>
    </source>
</evidence>